<sequence length="63" mass="7002">MMQMNIERMINATGSLLIWLVMILAAVILVGLIIIAAKAICQGIKDMDRKGERKDADNNTSER</sequence>
<protein>
    <submittedName>
        <fullName evidence="2">Uncharacterized protein</fullName>
    </submittedName>
</protein>
<reference evidence="2 3" key="1">
    <citation type="journal article" date="2019" name="Nat. Med.">
        <title>A library of human gut bacterial isolates paired with longitudinal multiomics data enables mechanistic microbiome research.</title>
        <authorList>
            <person name="Poyet M."/>
            <person name="Groussin M."/>
            <person name="Gibbons S.M."/>
            <person name="Avila-Pacheco J."/>
            <person name="Jiang X."/>
            <person name="Kearney S.M."/>
            <person name="Perrotta A.R."/>
            <person name="Berdy B."/>
            <person name="Zhao S."/>
            <person name="Lieberman T.D."/>
            <person name="Swanson P.K."/>
            <person name="Smith M."/>
            <person name="Roesemann S."/>
            <person name="Alexander J.E."/>
            <person name="Rich S.A."/>
            <person name="Livny J."/>
            <person name="Vlamakis H."/>
            <person name="Clish C."/>
            <person name="Bullock K."/>
            <person name="Deik A."/>
            <person name="Scott J."/>
            <person name="Pierce K.A."/>
            <person name="Xavier R.J."/>
            <person name="Alm E.J."/>
        </authorList>
    </citation>
    <scope>NUCLEOTIDE SEQUENCE [LARGE SCALE GENOMIC DNA]</scope>
    <source>
        <strain evidence="2 3">BIOML-A1</strain>
    </source>
</reference>
<keyword evidence="1" id="KW-1133">Transmembrane helix</keyword>
<evidence type="ECO:0000313" key="3">
    <source>
        <dbReference type="Proteomes" id="UP000449249"/>
    </source>
</evidence>
<accession>A0A6N9JRN0</accession>
<comment type="caution">
    <text evidence="2">The sequence shown here is derived from an EMBL/GenBank/DDBJ whole genome shotgun (WGS) entry which is preliminary data.</text>
</comment>
<dbReference type="EMBL" id="WWSH01000001">
    <property type="protein sequence ID" value="MZK08958.1"/>
    <property type="molecule type" value="Genomic_DNA"/>
</dbReference>
<evidence type="ECO:0000313" key="2">
    <source>
        <dbReference type="EMBL" id="MZK08958.1"/>
    </source>
</evidence>
<dbReference type="AlphaFoldDB" id="A0A6N9JRN0"/>
<name>A0A6N9JRN0_9FIRM</name>
<feature type="transmembrane region" description="Helical" evidence="1">
    <location>
        <begin position="16"/>
        <end position="40"/>
    </location>
</feature>
<dbReference type="Proteomes" id="UP000449249">
    <property type="component" value="Unassembled WGS sequence"/>
</dbReference>
<gene>
    <name evidence="2" type="ORF">GT576_01025</name>
</gene>
<keyword evidence="1" id="KW-0812">Transmembrane</keyword>
<proteinExistence type="predicted"/>
<dbReference type="RefSeq" id="WP_161169745.1">
    <property type="nucleotide sequence ID" value="NZ_WWSF01000002.1"/>
</dbReference>
<organism evidence="2 3">
    <name type="scientific">Dorea longicatena</name>
    <dbReference type="NCBI Taxonomy" id="88431"/>
    <lineage>
        <taxon>Bacteria</taxon>
        <taxon>Bacillati</taxon>
        <taxon>Bacillota</taxon>
        <taxon>Clostridia</taxon>
        <taxon>Lachnospirales</taxon>
        <taxon>Lachnospiraceae</taxon>
        <taxon>Dorea</taxon>
    </lineage>
</organism>
<evidence type="ECO:0000256" key="1">
    <source>
        <dbReference type="SAM" id="Phobius"/>
    </source>
</evidence>
<keyword evidence="1" id="KW-0472">Membrane</keyword>